<dbReference type="RefSeq" id="WP_161555016.1">
    <property type="nucleotide sequence ID" value="NZ_CP028884.1"/>
</dbReference>
<dbReference type="AlphaFoldDB" id="A0A386PNR9"/>
<keyword evidence="2" id="KW-1185">Reference proteome</keyword>
<organism evidence="1 2">
    <name type="scientific">Borrelia turcica IST7</name>
    <dbReference type="NCBI Taxonomy" id="1104446"/>
    <lineage>
        <taxon>Bacteria</taxon>
        <taxon>Pseudomonadati</taxon>
        <taxon>Spirochaetota</taxon>
        <taxon>Spirochaetia</taxon>
        <taxon>Spirochaetales</taxon>
        <taxon>Borreliaceae</taxon>
        <taxon>Borrelia</taxon>
    </lineage>
</organism>
<accession>A0A386PNR9</accession>
<dbReference type="Proteomes" id="UP000275571">
    <property type="component" value="Chromosome"/>
</dbReference>
<proteinExistence type="predicted"/>
<evidence type="ECO:0000313" key="2">
    <source>
        <dbReference type="Proteomes" id="UP000275571"/>
    </source>
</evidence>
<dbReference type="KEGG" id="btur:DB313_04455"/>
<reference evidence="1 2" key="1">
    <citation type="journal article" date="2018" name="Infect. Genet. Evol.">
        <title>Genome-wide analysis of Borrelia turcica and 'Candidatus Borrelia tachyglossi' shows relapsing fever-like genomes with unique genomic links to Lyme disease Borrelia.</title>
        <authorList>
            <person name="Gofton A.W."/>
            <person name="Margos G."/>
            <person name="Fingerle V."/>
            <person name="Hepner S."/>
            <person name="Loh S.M."/>
            <person name="Ryan U."/>
            <person name="Irwin P."/>
            <person name="Oskam C.L."/>
        </authorList>
    </citation>
    <scope>NUCLEOTIDE SEQUENCE [LARGE SCALE GENOMIC DNA]</scope>
    <source>
        <strain evidence="1 2">IST7</strain>
    </source>
</reference>
<dbReference type="PROSITE" id="PS51257">
    <property type="entry name" value="PROKAR_LIPOPROTEIN"/>
    <property type="match status" value="1"/>
</dbReference>
<gene>
    <name evidence="1" type="ORF">DB313_04455</name>
</gene>
<evidence type="ECO:0000313" key="1">
    <source>
        <dbReference type="EMBL" id="AYE36693.1"/>
    </source>
</evidence>
<protein>
    <submittedName>
        <fullName evidence="1">Uncharacterized protein</fullName>
    </submittedName>
</protein>
<sequence>MRSLIRYFLITSLVIQACACRETEDCSTCLYNCHCNTPETIQEKIKKEIENINQKTKKFVKEIEEDIDNDTEAIIIKTNCPKCIWGCNCVEKIYIRKKHKNVEQPDQNK</sequence>
<dbReference type="EMBL" id="CP028884">
    <property type="protein sequence ID" value="AYE36693.1"/>
    <property type="molecule type" value="Genomic_DNA"/>
</dbReference>
<name>A0A386PNR9_9SPIR</name>